<dbReference type="Proteomes" id="UP000265750">
    <property type="component" value="Unassembled WGS sequence"/>
</dbReference>
<accession>A0A3A1WNN2</accession>
<sequence length="90" mass="9775">MKKVRLISALLAIVLAAVAALLWCFSALDGLEPATALEAGRNGAMCAALSALAQMIAYTLDPAREPGFDRHAHRAAVARWIARIMNRFRR</sequence>
<comment type="caution">
    <text evidence="1">The sequence shown here is derived from an EMBL/GenBank/DDBJ whole genome shotgun (WGS) entry which is preliminary data.</text>
</comment>
<keyword evidence="2" id="KW-1185">Reference proteome</keyword>
<organism evidence="1 2">
    <name type="scientific">Aureimonas flava</name>
    <dbReference type="NCBI Taxonomy" id="2320271"/>
    <lineage>
        <taxon>Bacteria</taxon>
        <taxon>Pseudomonadati</taxon>
        <taxon>Pseudomonadota</taxon>
        <taxon>Alphaproteobacteria</taxon>
        <taxon>Hyphomicrobiales</taxon>
        <taxon>Aurantimonadaceae</taxon>
        <taxon>Aureimonas</taxon>
    </lineage>
</organism>
<evidence type="ECO:0000313" key="1">
    <source>
        <dbReference type="EMBL" id="RIY03508.1"/>
    </source>
</evidence>
<reference evidence="2" key="1">
    <citation type="submission" date="2018-09" db="EMBL/GenBank/DDBJ databases">
        <authorList>
            <person name="Tuo L."/>
        </authorList>
    </citation>
    <scope>NUCLEOTIDE SEQUENCE [LARGE SCALE GENOMIC DNA]</scope>
    <source>
        <strain evidence="2">M2BS4Y-1</strain>
    </source>
</reference>
<dbReference type="AlphaFoldDB" id="A0A3A1WNN2"/>
<name>A0A3A1WNN2_9HYPH</name>
<protein>
    <submittedName>
        <fullName evidence="1">Uncharacterized protein</fullName>
    </submittedName>
</protein>
<proteinExistence type="predicted"/>
<gene>
    <name evidence="1" type="ORF">D3218_01750</name>
</gene>
<dbReference type="RefSeq" id="WP_119538166.1">
    <property type="nucleotide sequence ID" value="NZ_QYRN01000001.1"/>
</dbReference>
<dbReference type="EMBL" id="QYRN01000001">
    <property type="protein sequence ID" value="RIY03508.1"/>
    <property type="molecule type" value="Genomic_DNA"/>
</dbReference>
<evidence type="ECO:0000313" key="2">
    <source>
        <dbReference type="Proteomes" id="UP000265750"/>
    </source>
</evidence>